<feature type="compositionally biased region" description="Gly residues" evidence="2">
    <location>
        <begin position="1129"/>
        <end position="1145"/>
    </location>
</feature>
<evidence type="ECO:0000313" key="5">
    <source>
        <dbReference type="EMBL" id="KAK4315318.1"/>
    </source>
</evidence>
<dbReference type="InterPro" id="IPR000008">
    <property type="entry name" value="C2_dom"/>
</dbReference>
<feature type="domain" description="C2" evidence="3">
    <location>
        <begin position="71"/>
        <end position="189"/>
    </location>
</feature>
<evidence type="ECO:0008006" key="7">
    <source>
        <dbReference type="Google" id="ProtNLM"/>
    </source>
</evidence>
<dbReference type="SMART" id="SM00323">
    <property type="entry name" value="RasGAP"/>
    <property type="match status" value="1"/>
</dbReference>
<feature type="compositionally biased region" description="Polar residues" evidence="2">
    <location>
        <begin position="936"/>
        <end position="953"/>
    </location>
</feature>
<feature type="compositionally biased region" description="Polar residues" evidence="2">
    <location>
        <begin position="1015"/>
        <end position="1030"/>
    </location>
</feature>
<feature type="compositionally biased region" description="Low complexity" evidence="2">
    <location>
        <begin position="568"/>
        <end position="586"/>
    </location>
</feature>
<dbReference type="Proteomes" id="UP001292094">
    <property type="component" value="Unassembled WGS sequence"/>
</dbReference>
<protein>
    <recommendedName>
        <fullName evidence="7">Ras GTPase-activating protein</fullName>
    </recommendedName>
</protein>
<feature type="compositionally biased region" description="Basic residues" evidence="2">
    <location>
        <begin position="960"/>
        <end position="971"/>
    </location>
</feature>
<feature type="compositionally biased region" description="Polar residues" evidence="2">
    <location>
        <begin position="17"/>
        <end position="29"/>
    </location>
</feature>
<comment type="caution">
    <text evidence="5">The sequence shown here is derived from an EMBL/GenBank/DDBJ whole genome shotgun (WGS) entry which is preliminary data.</text>
</comment>
<sequence length="1261" mass="139006">MRCEWCWGENIFKWRGSKSNKANKPQRTATGDRCNDGGDGGSPGLTPHEYPSSPGLTSLHHTHTPASPITPRNTKPQENQDETRRTENTLKIGIMEAKGIPSKRKYFCRLTLNSELYGRTCSKQKTDLCFWGEYFELNLLPQVTSMMVELMREGEKRGGGGCKRVGWVEISLKPTPSSRPCLAMEERWYQVQVDKPEKDAPALRIKHKFQSLDILPLEKYGRLRAYLRERGPSLCQLLEPVVCVRMKEDVATALVHITQAENRAAPFLADLVCADVHKIAENEHLLFRANSIATKAVESYMKLVGEQFLHTTLREAVQEMTGPGGRDLEVDPLRVANIQQLPAQRAALREQVTTIWDRIVSAGCNFPVELREMFQTLRKRLSHEEKCELTDNLISSCVFLRFLVPAILSPSLFNITKEFPDERSSRNLTLVAKTLQTLANFTHFQGKEGFMEFLNDFINREQPRCRSFLRDISSAAGEGDSTLEFDGKIDLGKHLALLHIYLADALVKMDTQVREGCESDASQVLALVGDISVQLEGDGLPTGSPLLTSTPSHNIPNPNLTPSTPSHNNNNNNNNSNNNNNNNNNNYRREECVNAPGEGGRAMVGGLSPLPTDTPAHRSHSLPRAVPPVHHLHHLKTSGSPGLNQLPGRERLAGPDLGVGMGVGGEEMVLTTAYDHHSTAPPHITMHPSIEANNNILHNMNNNNNNNNNLGIAADARLSNGNTYYLADVDVPSPPPPHGYSIRTPQHIPSRLCTRPVVSPRSMAVADRRVGGVYQEKCSELYNFMDLCSNKVRDLCLKDLHDANLQGSNLQSDPNHDDTNMMQGSQTSISQLSNMASSSGYQSFAYSQSSSSPVDSLLLLHHTDNTTGNFVSSSRENGNSLGNSRGGGMRQVLQGSPLASPLHQMAKQHRPLHPSPLGHIPGHPSSLQGTPRRASRLSQGKGSPNGSLSSCQSAEELRCLRRSRPRHRRRSHSSDTSDPSSDTSPDTRPSHHAPSSSPRPLNYAPSYHRPHCHSPDTSPDNNALSRPSYHQQHHQHPRLPSDTSPDTRLHSIYTRHPPPPRTNPHCSPRLSASPALRQEVRQATRVRHHSGSGKRVKTQRRSEQEEFSRAAGGGGGGGGDSEEDMSVGVVGGSPGGAGRQEGGGRTYHIPPHLLPPGLSPHHLLDQQEDQMRVIIERLMSMEHDFRLEQEVLRRAVEDKEARITAQARHIAALDSANTQLIRTIASLSSRPGTELKTDTTGELHTDSCNASDTSDYKSSSC</sequence>
<feature type="compositionally biased region" description="Basic and acidic residues" evidence="2">
    <location>
        <begin position="1233"/>
        <end position="1245"/>
    </location>
</feature>
<dbReference type="InterPro" id="IPR021887">
    <property type="entry name" value="DAB2P_C"/>
</dbReference>
<accession>A0AAE1U9C1</accession>
<reference evidence="5" key="1">
    <citation type="submission" date="2023-11" db="EMBL/GenBank/DDBJ databases">
        <title>Genome assemblies of two species of porcelain crab, Petrolisthes cinctipes and Petrolisthes manimaculis (Anomura: Porcellanidae).</title>
        <authorList>
            <person name="Angst P."/>
        </authorList>
    </citation>
    <scope>NUCLEOTIDE SEQUENCE</scope>
    <source>
        <strain evidence="5">PB745_02</strain>
        <tissue evidence="5">Gill</tissue>
    </source>
</reference>
<feature type="region of interest" description="Disordered" evidence="2">
    <location>
        <begin position="1228"/>
        <end position="1261"/>
    </location>
</feature>
<dbReference type="GO" id="GO:0005096">
    <property type="term" value="F:GTPase activator activity"/>
    <property type="evidence" value="ECO:0007669"/>
    <property type="project" value="UniProtKB-KW"/>
</dbReference>
<evidence type="ECO:0000313" key="6">
    <source>
        <dbReference type="Proteomes" id="UP001292094"/>
    </source>
</evidence>
<evidence type="ECO:0000259" key="4">
    <source>
        <dbReference type="PROSITE" id="PS50018"/>
    </source>
</evidence>
<dbReference type="AlphaFoldDB" id="A0AAE1U9C1"/>
<dbReference type="Gene3D" id="1.10.506.10">
    <property type="entry name" value="GTPase Activation - p120gap, domain 1"/>
    <property type="match status" value="2"/>
</dbReference>
<feature type="compositionally biased region" description="Polar residues" evidence="2">
    <location>
        <begin position="545"/>
        <end position="567"/>
    </location>
</feature>
<proteinExistence type="predicted"/>
<feature type="region of interest" description="Disordered" evidence="2">
    <location>
        <begin position="17"/>
        <end position="89"/>
    </location>
</feature>
<keyword evidence="6" id="KW-1185">Reference proteome</keyword>
<feature type="compositionally biased region" description="Polar residues" evidence="2">
    <location>
        <begin position="820"/>
        <end position="834"/>
    </location>
</feature>
<evidence type="ECO:0000256" key="2">
    <source>
        <dbReference type="SAM" id="MobiDB-lite"/>
    </source>
</evidence>
<dbReference type="SUPFAM" id="SSF48350">
    <property type="entry name" value="GTPase activation domain, GAP"/>
    <property type="match status" value="1"/>
</dbReference>
<dbReference type="InterPro" id="IPR035892">
    <property type="entry name" value="C2_domain_sf"/>
</dbReference>
<gene>
    <name evidence="5" type="ORF">Pmani_013488</name>
</gene>
<dbReference type="Pfam" id="PF00616">
    <property type="entry name" value="RasGAP"/>
    <property type="match status" value="1"/>
</dbReference>
<feature type="domain" description="Ras-GAP" evidence="4">
    <location>
        <begin position="246"/>
        <end position="440"/>
    </location>
</feature>
<evidence type="ECO:0000256" key="1">
    <source>
        <dbReference type="ARBA" id="ARBA00022468"/>
    </source>
</evidence>
<evidence type="ECO:0000259" key="3">
    <source>
        <dbReference type="PROSITE" id="PS50004"/>
    </source>
</evidence>
<organism evidence="5 6">
    <name type="scientific">Petrolisthes manimaculis</name>
    <dbReference type="NCBI Taxonomy" id="1843537"/>
    <lineage>
        <taxon>Eukaryota</taxon>
        <taxon>Metazoa</taxon>
        <taxon>Ecdysozoa</taxon>
        <taxon>Arthropoda</taxon>
        <taxon>Crustacea</taxon>
        <taxon>Multicrustacea</taxon>
        <taxon>Malacostraca</taxon>
        <taxon>Eumalacostraca</taxon>
        <taxon>Eucarida</taxon>
        <taxon>Decapoda</taxon>
        <taxon>Pleocyemata</taxon>
        <taxon>Anomura</taxon>
        <taxon>Galatheoidea</taxon>
        <taxon>Porcellanidae</taxon>
        <taxon>Petrolisthes</taxon>
    </lineage>
</organism>
<keyword evidence="1" id="KW-0343">GTPase activation</keyword>
<dbReference type="InterPro" id="IPR008936">
    <property type="entry name" value="Rho_GTPase_activation_prot"/>
</dbReference>
<feature type="compositionally biased region" description="Polar residues" evidence="2">
    <location>
        <begin position="1246"/>
        <end position="1261"/>
    </location>
</feature>
<dbReference type="PANTHER" id="PTHR10194:SF60">
    <property type="entry name" value="RAS GTPASE-ACTIVATING PROTEIN RASKOL"/>
    <property type="match status" value="1"/>
</dbReference>
<feature type="compositionally biased region" description="Basic residues" evidence="2">
    <location>
        <begin position="1084"/>
        <end position="1099"/>
    </location>
</feature>
<dbReference type="Pfam" id="PF12004">
    <property type="entry name" value="DAB2P_C"/>
    <property type="match status" value="1"/>
</dbReference>
<feature type="compositionally biased region" description="Low complexity" evidence="2">
    <location>
        <begin position="974"/>
        <end position="1000"/>
    </location>
</feature>
<dbReference type="CDD" id="cd05136">
    <property type="entry name" value="RasGAP_DAB2IP"/>
    <property type="match status" value="1"/>
</dbReference>
<dbReference type="PROSITE" id="PS50018">
    <property type="entry name" value="RAS_GTPASE_ACTIV_2"/>
    <property type="match status" value="1"/>
</dbReference>
<feature type="compositionally biased region" description="Low complexity" evidence="2">
    <location>
        <begin position="872"/>
        <end position="883"/>
    </location>
</feature>
<dbReference type="EMBL" id="JAWZYT010001119">
    <property type="protein sequence ID" value="KAK4315318.1"/>
    <property type="molecule type" value="Genomic_DNA"/>
</dbReference>
<name>A0AAE1U9C1_9EUCA</name>
<feature type="region of interest" description="Disordered" evidence="2">
    <location>
        <begin position="808"/>
        <end position="834"/>
    </location>
</feature>
<feature type="compositionally biased region" description="Polar residues" evidence="2">
    <location>
        <begin position="64"/>
        <end position="77"/>
    </location>
</feature>
<feature type="region of interest" description="Disordered" evidence="2">
    <location>
        <begin position="539"/>
        <end position="592"/>
    </location>
</feature>
<dbReference type="InterPro" id="IPR001936">
    <property type="entry name" value="RasGAP_dom"/>
</dbReference>
<dbReference type="InterPro" id="IPR039360">
    <property type="entry name" value="Ras_GTPase"/>
</dbReference>
<feature type="region of interest" description="Disordered" evidence="2">
    <location>
        <begin position="867"/>
        <end position="1162"/>
    </location>
</feature>
<dbReference type="Gene3D" id="2.60.40.150">
    <property type="entry name" value="C2 domain"/>
    <property type="match status" value="1"/>
</dbReference>
<dbReference type="PANTHER" id="PTHR10194">
    <property type="entry name" value="RAS GTPASE-ACTIVATING PROTEINS"/>
    <property type="match status" value="1"/>
</dbReference>
<dbReference type="PROSITE" id="PS50004">
    <property type="entry name" value="C2"/>
    <property type="match status" value="1"/>
</dbReference>